<evidence type="ECO:0000313" key="1">
    <source>
        <dbReference type="EMBL" id="KAJ8706342.1"/>
    </source>
</evidence>
<comment type="caution">
    <text evidence="1">The sequence shown here is derived from an EMBL/GenBank/DDBJ whole genome shotgun (WGS) entry which is preliminary data.</text>
</comment>
<sequence>MKFFLDAKANTTTTERGNTSSSNRPPRRARVGERSRRHDTPWPLSLSATSLSIARHVTVARSAAPAPASPAPASPAHAIVYLGYCVVHKRTSTVDRNDSGLRRVR</sequence>
<dbReference type="Proteomes" id="UP001231649">
    <property type="component" value="Chromosome 28"/>
</dbReference>
<gene>
    <name evidence="1" type="ORF">PYW08_010968</name>
</gene>
<keyword evidence="2" id="KW-1185">Reference proteome</keyword>
<reference evidence="1" key="1">
    <citation type="submission" date="2023-03" db="EMBL/GenBank/DDBJ databases">
        <title>Chromosome-level genomes of two armyworms, Mythimna separata and Mythimna loreyi, provide insights into the biosynthesis and reception of sex pheromones.</title>
        <authorList>
            <person name="Zhao H."/>
        </authorList>
    </citation>
    <scope>NUCLEOTIDE SEQUENCE</scope>
    <source>
        <strain evidence="1">BeijingLab</strain>
    </source>
</reference>
<proteinExistence type="predicted"/>
<protein>
    <submittedName>
        <fullName evidence="1">Uncharacterized protein</fullName>
    </submittedName>
</protein>
<dbReference type="EMBL" id="CM056804">
    <property type="protein sequence ID" value="KAJ8706342.1"/>
    <property type="molecule type" value="Genomic_DNA"/>
</dbReference>
<accession>A0ACC2Q233</accession>
<name>A0ACC2Q233_9NEOP</name>
<evidence type="ECO:0000313" key="2">
    <source>
        <dbReference type="Proteomes" id="UP001231649"/>
    </source>
</evidence>
<organism evidence="1 2">
    <name type="scientific">Mythimna loreyi</name>
    <dbReference type="NCBI Taxonomy" id="667449"/>
    <lineage>
        <taxon>Eukaryota</taxon>
        <taxon>Metazoa</taxon>
        <taxon>Ecdysozoa</taxon>
        <taxon>Arthropoda</taxon>
        <taxon>Hexapoda</taxon>
        <taxon>Insecta</taxon>
        <taxon>Pterygota</taxon>
        <taxon>Neoptera</taxon>
        <taxon>Endopterygota</taxon>
        <taxon>Lepidoptera</taxon>
        <taxon>Glossata</taxon>
        <taxon>Ditrysia</taxon>
        <taxon>Noctuoidea</taxon>
        <taxon>Noctuidae</taxon>
        <taxon>Noctuinae</taxon>
        <taxon>Hadenini</taxon>
        <taxon>Mythimna</taxon>
    </lineage>
</organism>